<proteinExistence type="predicted"/>
<accession>A0A7G8TEQ6</accession>
<dbReference type="KEGG" id="cfem:HCR03_07700"/>
<name>A0A7G8TEQ6_9FIRM</name>
<gene>
    <name evidence="1" type="ORF">HCR03_07700</name>
</gene>
<sequence length="52" mass="6076">MGTYYENNPDLREYFESLPIEIKDRIIESGVEISTLGELKKAAEHFELMNKI</sequence>
<dbReference type="RefSeq" id="WP_175391788.1">
    <property type="nucleotide sequence ID" value="NZ_CP060286.1"/>
</dbReference>
<protein>
    <submittedName>
        <fullName evidence="1">Uncharacterized protein</fullName>
    </submittedName>
</protein>
<reference evidence="1 2" key="1">
    <citation type="submission" date="2020-08" db="EMBL/GenBank/DDBJ databases">
        <title>The isolate Caproiciproducens sp. 7D4C2 produces n-caproate at mildly acidic conditions from hexoses: genome and rBOX comparison with related strains and chain-elongating bacteria.</title>
        <authorList>
            <person name="Esquivel-Elizondo S."/>
            <person name="Bagci C."/>
            <person name="Temovska M."/>
            <person name="Jeon B.S."/>
            <person name="Bessarab I."/>
            <person name="Williams R.B.H."/>
            <person name="Huson D.H."/>
            <person name="Angenent L.T."/>
        </authorList>
    </citation>
    <scope>NUCLEOTIDE SEQUENCE [LARGE SCALE GENOMIC DNA]</scope>
    <source>
        <strain evidence="1 2">7D4C2</strain>
    </source>
</reference>
<dbReference type="Proteomes" id="UP000515909">
    <property type="component" value="Chromosome"/>
</dbReference>
<dbReference type="EMBL" id="CP060286">
    <property type="protein sequence ID" value="QNK42097.1"/>
    <property type="molecule type" value="Genomic_DNA"/>
</dbReference>
<dbReference type="AlphaFoldDB" id="A0A7G8TEQ6"/>
<organism evidence="1 2">
    <name type="scientific">Caproicibacter fermentans</name>
    <dbReference type="NCBI Taxonomy" id="2576756"/>
    <lineage>
        <taxon>Bacteria</taxon>
        <taxon>Bacillati</taxon>
        <taxon>Bacillota</taxon>
        <taxon>Clostridia</taxon>
        <taxon>Eubacteriales</taxon>
        <taxon>Acutalibacteraceae</taxon>
        <taxon>Caproicibacter</taxon>
    </lineage>
</organism>
<evidence type="ECO:0000313" key="2">
    <source>
        <dbReference type="Proteomes" id="UP000515909"/>
    </source>
</evidence>
<evidence type="ECO:0000313" key="1">
    <source>
        <dbReference type="EMBL" id="QNK42097.1"/>
    </source>
</evidence>